<sequence length="190" mass="18603">MKYSTAFAALSAAGLVSAQSLDSVPQCARQCLGPAIKETGCSETDVSCFCKPENREKIVSAGTGCVLQSCGQETALKEVLPAISKVCESASGSTNIILPGTTMPTTGGGATATTSSAAATGTLVSGIPTFRPTASTTMISIPTTRPGTNGTGGTGGTGGNTTSPPPSAAAPKLSGVSGVAMLALAFFAAY</sequence>
<reference evidence="19" key="3">
    <citation type="submission" date="2010-09" db="EMBL/GenBank/DDBJ databases">
        <title>Annotation of Gaeumannomyces graminis var. tritici R3-111a-1.</title>
        <authorList>
            <consortium name="The Broad Institute Genome Sequencing Platform"/>
            <person name="Ma L.-J."/>
            <person name="Dead R."/>
            <person name="Young S.K."/>
            <person name="Zeng Q."/>
            <person name="Gargeya S."/>
            <person name="Fitzgerald M."/>
            <person name="Haas B."/>
            <person name="Abouelleil A."/>
            <person name="Alvarado L."/>
            <person name="Arachchi H.M."/>
            <person name="Berlin A."/>
            <person name="Brown A."/>
            <person name="Chapman S.B."/>
            <person name="Chen Z."/>
            <person name="Dunbar C."/>
            <person name="Freedman E."/>
            <person name="Gearin G."/>
            <person name="Gellesch M."/>
            <person name="Goldberg J."/>
            <person name="Griggs A."/>
            <person name="Gujja S."/>
            <person name="Heiman D."/>
            <person name="Howarth C."/>
            <person name="Larson L."/>
            <person name="Lui A."/>
            <person name="MacDonald P.J.P."/>
            <person name="Mehta T."/>
            <person name="Montmayeur A."/>
            <person name="Murphy C."/>
            <person name="Neiman D."/>
            <person name="Pearson M."/>
            <person name="Priest M."/>
            <person name="Roberts A."/>
            <person name="Saif S."/>
            <person name="Shea T."/>
            <person name="Shenoy N."/>
            <person name="Sisk P."/>
            <person name="Stolte C."/>
            <person name="Sykes S."/>
            <person name="Yandava C."/>
            <person name="Wortman J."/>
            <person name="Nusbaum C."/>
            <person name="Birren B."/>
        </authorList>
    </citation>
    <scope>NUCLEOTIDE SEQUENCE</scope>
    <source>
        <strain evidence="19">R3-111a-1</strain>
    </source>
</reference>
<evidence type="ECO:0000256" key="13">
    <source>
        <dbReference type="ARBA" id="ARBA00023180"/>
    </source>
</evidence>
<name>J3NZ14_GAET3</name>
<keyword evidence="21" id="KW-1185">Reference proteome</keyword>
<evidence type="ECO:0000256" key="11">
    <source>
        <dbReference type="ARBA" id="ARBA00023136"/>
    </source>
</evidence>
<feature type="domain" description="CFEM" evidence="18">
    <location>
        <begin position="1"/>
        <end position="118"/>
    </location>
</feature>
<evidence type="ECO:0000313" key="20">
    <source>
        <dbReference type="EnsemblFungi" id="EJT76597"/>
    </source>
</evidence>
<dbReference type="GO" id="GO:0098552">
    <property type="term" value="C:side of membrane"/>
    <property type="evidence" value="ECO:0007669"/>
    <property type="project" value="UniProtKB-KW"/>
</dbReference>
<evidence type="ECO:0000256" key="2">
    <source>
        <dbReference type="ARBA" id="ARBA00004613"/>
    </source>
</evidence>
<evidence type="ECO:0000259" key="18">
    <source>
        <dbReference type="PROSITE" id="PS52012"/>
    </source>
</evidence>
<keyword evidence="12 15" id="KW-1015">Disulfide bond</keyword>
<evidence type="ECO:0000256" key="9">
    <source>
        <dbReference type="ARBA" id="ARBA00022729"/>
    </source>
</evidence>
<reference evidence="19" key="2">
    <citation type="submission" date="2010-07" db="EMBL/GenBank/DDBJ databases">
        <authorList>
            <consortium name="The Broad Institute Genome Sequencing Platform"/>
            <consortium name="Broad Institute Genome Sequencing Center for Infectious Disease"/>
            <person name="Ma L.-J."/>
            <person name="Dead R."/>
            <person name="Young S."/>
            <person name="Zeng Q."/>
            <person name="Koehrsen M."/>
            <person name="Alvarado L."/>
            <person name="Berlin A."/>
            <person name="Chapman S.B."/>
            <person name="Chen Z."/>
            <person name="Freedman E."/>
            <person name="Gellesch M."/>
            <person name="Goldberg J."/>
            <person name="Griggs A."/>
            <person name="Gujja S."/>
            <person name="Heilman E.R."/>
            <person name="Heiman D."/>
            <person name="Hepburn T."/>
            <person name="Howarth C."/>
            <person name="Jen D."/>
            <person name="Larson L."/>
            <person name="Mehta T."/>
            <person name="Neiman D."/>
            <person name="Pearson M."/>
            <person name="Roberts A."/>
            <person name="Saif S."/>
            <person name="Shea T."/>
            <person name="Shenoy N."/>
            <person name="Sisk P."/>
            <person name="Stolte C."/>
            <person name="Sykes S."/>
            <person name="Walk T."/>
            <person name="White J."/>
            <person name="Yandava C."/>
            <person name="Haas B."/>
            <person name="Nusbaum C."/>
            <person name="Birren B."/>
        </authorList>
    </citation>
    <scope>NUCLEOTIDE SEQUENCE</scope>
    <source>
        <strain evidence="19">R3-111a-1</strain>
    </source>
</reference>
<feature type="signal peptide" evidence="17">
    <location>
        <begin position="1"/>
        <end position="18"/>
    </location>
</feature>
<evidence type="ECO:0000256" key="4">
    <source>
        <dbReference type="ARBA" id="ARBA00022475"/>
    </source>
</evidence>
<comment type="subcellular location">
    <subcellularLocation>
        <location evidence="1">Cell membrane</location>
        <topology evidence="1">Lipid-anchor</topology>
        <topology evidence="1">GPI-anchor</topology>
    </subcellularLocation>
    <subcellularLocation>
        <location evidence="2">Secreted</location>
    </subcellularLocation>
</comment>
<dbReference type="AlphaFoldDB" id="J3NZ14"/>
<reference evidence="21" key="1">
    <citation type="submission" date="2010-07" db="EMBL/GenBank/DDBJ databases">
        <title>The genome sequence of Gaeumannomyces graminis var. tritici strain R3-111a-1.</title>
        <authorList>
            <consortium name="The Broad Institute Genome Sequencing Platform"/>
            <person name="Ma L.-J."/>
            <person name="Dead R."/>
            <person name="Young S."/>
            <person name="Zeng Q."/>
            <person name="Koehrsen M."/>
            <person name="Alvarado L."/>
            <person name="Berlin A."/>
            <person name="Chapman S.B."/>
            <person name="Chen Z."/>
            <person name="Freedman E."/>
            <person name="Gellesch M."/>
            <person name="Goldberg J."/>
            <person name="Griggs A."/>
            <person name="Gujja S."/>
            <person name="Heilman E.R."/>
            <person name="Heiman D."/>
            <person name="Hepburn T."/>
            <person name="Howarth C."/>
            <person name="Jen D."/>
            <person name="Larson L."/>
            <person name="Mehta T."/>
            <person name="Neiman D."/>
            <person name="Pearson M."/>
            <person name="Roberts A."/>
            <person name="Saif S."/>
            <person name="Shea T."/>
            <person name="Shenoy N."/>
            <person name="Sisk P."/>
            <person name="Stolte C."/>
            <person name="Sykes S."/>
            <person name="Walk T."/>
            <person name="White J."/>
            <person name="Yandava C."/>
            <person name="Haas B."/>
            <person name="Nusbaum C."/>
            <person name="Birren B."/>
        </authorList>
    </citation>
    <scope>NUCLEOTIDE SEQUENCE [LARGE SCALE GENOMIC DNA]</scope>
    <source>
        <strain evidence="21">R3-111a-1</strain>
    </source>
</reference>
<dbReference type="PANTHER" id="PTHR37928:SF2">
    <property type="entry name" value="GPI ANCHORED CFEM DOMAIN PROTEIN (AFU_ORTHOLOGUE AFUA_6G10580)"/>
    <property type="match status" value="1"/>
</dbReference>
<evidence type="ECO:0000256" key="12">
    <source>
        <dbReference type="ARBA" id="ARBA00023157"/>
    </source>
</evidence>
<evidence type="ECO:0000256" key="8">
    <source>
        <dbReference type="ARBA" id="ARBA00022723"/>
    </source>
</evidence>
<evidence type="ECO:0000256" key="7">
    <source>
        <dbReference type="ARBA" id="ARBA00022622"/>
    </source>
</evidence>
<dbReference type="VEuPathDB" id="FungiDB:GGTG_06514"/>
<evidence type="ECO:0000256" key="10">
    <source>
        <dbReference type="ARBA" id="ARBA00023004"/>
    </source>
</evidence>
<evidence type="ECO:0000256" key="5">
    <source>
        <dbReference type="ARBA" id="ARBA00022525"/>
    </source>
</evidence>
<proteinExistence type="inferred from homology"/>
<dbReference type="Pfam" id="PF05730">
    <property type="entry name" value="CFEM"/>
    <property type="match status" value="1"/>
</dbReference>
<dbReference type="GeneID" id="20346972"/>
<comment type="similarity">
    <text evidence="3">Belongs to the RBT5 family.</text>
</comment>
<dbReference type="InterPro" id="IPR051735">
    <property type="entry name" value="CFEM_domain"/>
</dbReference>
<evidence type="ECO:0000256" key="16">
    <source>
        <dbReference type="SAM" id="MobiDB-lite"/>
    </source>
</evidence>
<dbReference type="RefSeq" id="XP_009222597.1">
    <property type="nucleotide sequence ID" value="XM_009224333.1"/>
</dbReference>
<reference evidence="20" key="4">
    <citation type="journal article" date="2015" name="G3 (Bethesda)">
        <title>Genome sequences of three phytopathogenic species of the Magnaporthaceae family of fungi.</title>
        <authorList>
            <person name="Okagaki L.H."/>
            <person name="Nunes C.C."/>
            <person name="Sailsbery J."/>
            <person name="Clay B."/>
            <person name="Brown D."/>
            <person name="John T."/>
            <person name="Oh Y."/>
            <person name="Young N."/>
            <person name="Fitzgerald M."/>
            <person name="Haas B.J."/>
            <person name="Zeng Q."/>
            <person name="Young S."/>
            <person name="Adiconis X."/>
            <person name="Fan L."/>
            <person name="Levin J.Z."/>
            <person name="Mitchell T.K."/>
            <person name="Okubara P.A."/>
            <person name="Farman M.L."/>
            <person name="Kohn L.M."/>
            <person name="Birren B."/>
            <person name="Ma L.-J."/>
            <person name="Dean R.A."/>
        </authorList>
    </citation>
    <scope>NUCLEOTIDE SEQUENCE</scope>
    <source>
        <strain evidence="20">R3-111a-1</strain>
    </source>
</reference>
<keyword evidence="6 15" id="KW-0349">Heme</keyword>
<evidence type="ECO:0000313" key="19">
    <source>
        <dbReference type="EMBL" id="EJT76597.1"/>
    </source>
</evidence>
<evidence type="ECO:0000256" key="14">
    <source>
        <dbReference type="ARBA" id="ARBA00023288"/>
    </source>
</evidence>
<comment type="caution">
    <text evidence="15">Lacks conserved residue(s) required for the propagation of feature annotation.</text>
</comment>
<keyword evidence="5" id="KW-0964">Secreted</keyword>
<keyword evidence="13" id="KW-0325">Glycoprotein</keyword>
<dbReference type="Proteomes" id="UP000006039">
    <property type="component" value="Unassembled WGS sequence"/>
</dbReference>
<reference evidence="20" key="5">
    <citation type="submission" date="2018-04" db="UniProtKB">
        <authorList>
            <consortium name="EnsemblFungi"/>
        </authorList>
    </citation>
    <scope>IDENTIFICATION</scope>
    <source>
        <strain evidence="20">R3-111a-1</strain>
    </source>
</reference>
<keyword evidence="9 17" id="KW-0732">Signal</keyword>
<dbReference type="SMART" id="SM00747">
    <property type="entry name" value="CFEM"/>
    <property type="match status" value="1"/>
</dbReference>
<dbReference type="EMBL" id="GL385397">
    <property type="protein sequence ID" value="EJT76597.1"/>
    <property type="molecule type" value="Genomic_DNA"/>
</dbReference>
<dbReference type="HOGENOM" id="CLU_063084_5_1_1"/>
<accession>J3NZ14</accession>
<dbReference type="PANTHER" id="PTHR37928">
    <property type="entry name" value="CFEM DOMAIN PROTEIN (AFU_ORTHOLOGUE AFUA_6G14090)"/>
    <property type="match status" value="1"/>
</dbReference>
<feature type="disulfide bond" evidence="15">
    <location>
        <begin position="41"/>
        <end position="48"/>
    </location>
</feature>
<dbReference type="OrthoDB" id="3767534at2759"/>
<evidence type="ECO:0000256" key="17">
    <source>
        <dbReference type="SAM" id="SignalP"/>
    </source>
</evidence>
<dbReference type="GO" id="GO:0005886">
    <property type="term" value="C:plasma membrane"/>
    <property type="evidence" value="ECO:0007669"/>
    <property type="project" value="UniProtKB-SubCell"/>
</dbReference>
<dbReference type="PROSITE" id="PS52012">
    <property type="entry name" value="CFEM"/>
    <property type="match status" value="1"/>
</dbReference>
<feature type="chain" id="PRO_5015094603" description="CFEM domain-containing protein" evidence="17">
    <location>
        <begin position="19"/>
        <end position="190"/>
    </location>
</feature>
<dbReference type="GO" id="GO:0046872">
    <property type="term" value="F:metal ion binding"/>
    <property type="evidence" value="ECO:0007669"/>
    <property type="project" value="UniProtKB-UniRule"/>
</dbReference>
<feature type="region of interest" description="Disordered" evidence="16">
    <location>
        <begin position="138"/>
        <end position="169"/>
    </location>
</feature>
<feature type="compositionally biased region" description="Gly residues" evidence="16">
    <location>
        <begin position="149"/>
        <end position="159"/>
    </location>
</feature>
<dbReference type="STRING" id="644352.J3NZ14"/>
<evidence type="ECO:0000256" key="3">
    <source>
        <dbReference type="ARBA" id="ARBA00010031"/>
    </source>
</evidence>
<dbReference type="eggNOG" id="ENOG502SXQX">
    <property type="taxonomic scope" value="Eukaryota"/>
</dbReference>
<keyword evidence="14" id="KW-0449">Lipoprotein</keyword>
<keyword evidence="8 15" id="KW-0479">Metal-binding</keyword>
<keyword evidence="10 15" id="KW-0408">Iron</keyword>
<dbReference type="EnsemblFungi" id="EJT76597">
    <property type="protein sequence ID" value="EJT76597"/>
    <property type="gene ID" value="GGTG_06514"/>
</dbReference>
<evidence type="ECO:0000256" key="15">
    <source>
        <dbReference type="PROSITE-ProRule" id="PRU01356"/>
    </source>
</evidence>
<evidence type="ECO:0000256" key="6">
    <source>
        <dbReference type="ARBA" id="ARBA00022617"/>
    </source>
</evidence>
<dbReference type="GO" id="GO:0005576">
    <property type="term" value="C:extracellular region"/>
    <property type="evidence" value="ECO:0007669"/>
    <property type="project" value="UniProtKB-SubCell"/>
</dbReference>
<keyword evidence="7" id="KW-0336">GPI-anchor</keyword>
<keyword evidence="11" id="KW-0472">Membrane</keyword>
<protein>
    <recommendedName>
        <fullName evidence="18">CFEM domain-containing protein</fullName>
    </recommendedName>
</protein>
<dbReference type="InterPro" id="IPR008427">
    <property type="entry name" value="Extracellular_membr_CFEM_dom"/>
</dbReference>
<evidence type="ECO:0000313" key="21">
    <source>
        <dbReference type="Proteomes" id="UP000006039"/>
    </source>
</evidence>
<feature type="binding site" description="axial binding residue" evidence="15">
    <location>
        <position position="45"/>
    </location>
    <ligand>
        <name>heme</name>
        <dbReference type="ChEBI" id="CHEBI:30413"/>
    </ligand>
    <ligandPart>
        <name>Fe</name>
        <dbReference type="ChEBI" id="CHEBI:18248"/>
    </ligandPart>
</feature>
<organism evidence="19">
    <name type="scientific">Gaeumannomyces tritici (strain R3-111a-1)</name>
    <name type="common">Wheat and barley take-all root rot fungus</name>
    <name type="synonym">Gaeumannomyces graminis var. tritici</name>
    <dbReference type="NCBI Taxonomy" id="644352"/>
    <lineage>
        <taxon>Eukaryota</taxon>
        <taxon>Fungi</taxon>
        <taxon>Dikarya</taxon>
        <taxon>Ascomycota</taxon>
        <taxon>Pezizomycotina</taxon>
        <taxon>Sordariomycetes</taxon>
        <taxon>Sordariomycetidae</taxon>
        <taxon>Magnaporthales</taxon>
        <taxon>Magnaporthaceae</taxon>
        <taxon>Gaeumannomyces</taxon>
    </lineage>
</organism>
<evidence type="ECO:0000256" key="1">
    <source>
        <dbReference type="ARBA" id="ARBA00004609"/>
    </source>
</evidence>
<keyword evidence="4" id="KW-1003">Cell membrane</keyword>
<gene>
    <name evidence="20" type="primary">20346972</name>
    <name evidence="19" type="ORF">GGTG_06514</name>
</gene>